<accession>A0A5D3CI22</accession>
<dbReference type="Proteomes" id="UP000321947">
    <property type="component" value="Unassembled WGS sequence"/>
</dbReference>
<evidence type="ECO:0000313" key="4">
    <source>
        <dbReference type="Proteomes" id="UP000321393"/>
    </source>
</evidence>
<dbReference type="EMBL" id="SSTE01011134">
    <property type="protein sequence ID" value="KAA0051727.1"/>
    <property type="molecule type" value="Genomic_DNA"/>
</dbReference>
<dbReference type="Proteomes" id="UP000321393">
    <property type="component" value="Unassembled WGS sequence"/>
</dbReference>
<name>A0A5D3CI22_CUCMM</name>
<reference evidence="4 5" key="1">
    <citation type="submission" date="2019-08" db="EMBL/GenBank/DDBJ databases">
        <title>Draft genome sequences of two oriental melons (Cucumis melo L. var makuwa).</title>
        <authorList>
            <person name="Kwon S.-Y."/>
        </authorList>
    </citation>
    <scope>NUCLEOTIDE SEQUENCE [LARGE SCALE GENOMIC DNA]</scope>
    <source>
        <strain evidence="5">cv. Chang Bougi</strain>
        <strain evidence="4">cv. SW 3</strain>
        <tissue evidence="3">Leaf</tissue>
    </source>
</reference>
<gene>
    <name evidence="3" type="ORF">E5676_scaffold952G00320</name>
    <name evidence="2" type="ORF">E6C27_scaffold60G001130</name>
</gene>
<proteinExistence type="predicted"/>
<evidence type="ECO:0000256" key="1">
    <source>
        <dbReference type="SAM" id="MobiDB-lite"/>
    </source>
</evidence>
<sequence length="69" mass="7505">MFVPTPGIYHTSNVQPGPSIHSPLSKSLPFELNFAYAFVPGDVSAAPKVRPDVYSDENELDPPNPDIHS</sequence>
<dbReference type="EMBL" id="SSTD01010708">
    <property type="protein sequence ID" value="TYK11567.1"/>
    <property type="molecule type" value="Genomic_DNA"/>
</dbReference>
<evidence type="ECO:0000313" key="5">
    <source>
        <dbReference type="Proteomes" id="UP000321947"/>
    </source>
</evidence>
<comment type="caution">
    <text evidence="3">The sequence shown here is derived from an EMBL/GenBank/DDBJ whole genome shotgun (WGS) entry which is preliminary data.</text>
</comment>
<evidence type="ECO:0000313" key="3">
    <source>
        <dbReference type="EMBL" id="TYK11567.1"/>
    </source>
</evidence>
<dbReference type="AlphaFoldDB" id="A0A5D3CI22"/>
<organism evidence="3 5">
    <name type="scientific">Cucumis melo var. makuwa</name>
    <name type="common">Oriental melon</name>
    <dbReference type="NCBI Taxonomy" id="1194695"/>
    <lineage>
        <taxon>Eukaryota</taxon>
        <taxon>Viridiplantae</taxon>
        <taxon>Streptophyta</taxon>
        <taxon>Embryophyta</taxon>
        <taxon>Tracheophyta</taxon>
        <taxon>Spermatophyta</taxon>
        <taxon>Magnoliopsida</taxon>
        <taxon>eudicotyledons</taxon>
        <taxon>Gunneridae</taxon>
        <taxon>Pentapetalae</taxon>
        <taxon>rosids</taxon>
        <taxon>fabids</taxon>
        <taxon>Cucurbitales</taxon>
        <taxon>Cucurbitaceae</taxon>
        <taxon>Benincaseae</taxon>
        <taxon>Cucumis</taxon>
    </lineage>
</organism>
<protein>
    <submittedName>
        <fullName evidence="3">Envelope-like protein</fullName>
    </submittedName>
</protein>
<evidence type="ECO:0000313" key="2">
    <source>
        <dbReference type="EMBL" id="KAA0051727.1"/>
    </source>
</evidence>
<feature type="region of interest" description="Disordered" evidence="1">
    <location>
        <begin position="49"/>
        <end position="69"/>
    </location>
</feature>